<protein>
    <submittedName>
        <fullName evidence="1">Uncharacterized protein</fullName>
    </submittedName>
</protein>
<organism evidence="1 2">
    <name type="scientific">Alligator mississippiensis</name>
    <name type="common">American alligator</name>
    <dbReference type="NCBI Taxonomy" id="8496"/>
    <lineage>
        <taxon>Eukaryota</taxon>
        <taxon>Metazoa</taxon>
        <taxon>Chordata</taxon>
        <taxon>Craniata</taxon>
        <taxon>Vertebrata</taxon>
        <taxon>Euteleostomi</taxon>
        <taxon>Archelosauria</taxon>
        <taxon>Archosauria</taxon>
        <taxon>Crocodylia</taxon>
        <taxon>Alligatoridae</taxon>
        <taxon>Alligatorinae</taxon>
        <taxon>Alligator</taxon>
    </lineage>
</organism>
<dbReference type="EMBL" id="AKHW03000725">
    <property type="protein sequence ID" value="KYO44562.1"/>
    <property type="molecule type" value="Genomic_DNA"/>
</dbReference>
<proteinExistence type="predicted"/>
<comment type="caution">
    <text evidence="1">The sequence shown here is derived from an EMBL/GenBank/DDBJ whole genome shotgun (WGS) entry which is preliminary data.</text>
</comment>
<name>A0A151P676_ALLMI</name>
<keyword evidence="2" id="KW-1185">Reference proteome</keyword>
<reference evidence="1 2" key="1">
    <citation type="journal article" date="2012" name="Genome Biol.">
        <title>Sequencing three crocodilian genomes to illuminate the evolution of archosaurs and amniotes.</title>
        <authorList>
            <person name="St John J.A."/>
            <person name="Braun E.L."/>
            <person name="Isberg S.R."/>
            <person name="Miles L.G."/>
            <person name="Chong A.Y."/>
            <person name="Gongora J."/>
            <person name="Dalzell P."/>
            <person name="Moran C."/>
            <person name="Bed'hom B."/>
            <person name="Abzhanov A."/>
            <person name="Burgess S.C."/>
            <person name="Cooksey A.M."/>
            <person name="Castoe T.A."/>
            <person name="Crawford N.G."/>
            <person name="Densmore L.D."/>
            <person name="Drew J.C."/>
            <person name="Edwards S.V."/>
            <person name="Faircloth B.C."/>
            <person name="Fujita M.K."/>
            <person name="Greenwold M.J."/>
            <person name="Hoffmann F.G."/>
            <person name="Howard J.M."/>
            <person name="Iguchi T."/>
            <person name="Janes D.E."/>
            <person name="Khan S.Y."/>
            <person name="Kohno S."/>
            <person name="de Koning A.J."/>
            <person name="Lance S.L."/>
            <person name="McCarthy F.M."/>
            <person name="McCormack J.E."/>
            <person name="Merchant M.E."/>
            <person name="Peterson D.G."/>
            <person name="Pollock D.D."/>
            <person name="Pourmand N."/>
            <person name="Raney B.J."/>
            <person name="Roessler K.A."/>
            <person name="Sanford J.R."/>
            <person name="Sawyer R.H."/>
            <person name="Schmidt C.J."/>
            <person name="Triplett E.W."/>
            <person name="Tuberville T.D."/>
            <person name="Venegas-Anaya M."/>
            <person name="Howard J.T."/>
            <person name="Jarvis E.D."/>
            <person name="Guillette L.J.Jr."/>
            <person name="Glenn T.C."/>
            <person name="Green R.E."/>
            <person name="Ray D.A."/>
        </authorList>
    </citation>
    <scope>NUCLEOTIDE SEQUENCE [LARGE SCALE GENOMIC DNA]</scope>
    <source>
        <strain evidence="1">KSC_2009_1</strain>
    </source>
</reference>
<dbReference type="AlphaFoldDB" id="A0A151P676"/>
<sequence length="93" mass="9991">MQGGEASVGSWDAPSKSSEVLEPCLHTSIGSTGSRTRLLGKACGGFACKQERDTCENHYQKSRGRRLPARPNAQDIQCLRKLSWVELAGGGSQ</sequence>
<evidence type="ECO:0000313" key="1">
    <source>
        <dbReference type="EMBL" id="KYO44562.1"/>
    </source>
</evidence>
<accession>A0A151P676</accession>
<gene>
    <name evidence="1" type="ORF">Y1Q_0005921</name>
</gene>
<evidence type="ECO:0000313" key="2">
    <source>
        <dbReference type="Proteomes" id="UP000050525"/>
    </source>
</evidence>
<dbReference type="Proteomes" id="UP000050525">
    <property type="component" value="Unassembled WGS sequence"/>
</dbReference>